<dbReference type="PANTHER" id="PTHR46556">
    <property type="entry name" value="PLECKSTRIN HOMOLOGY DOMAIN-CONTAINING FAMILY M MEMBER 2"/>
    <property type="match status" value="1"/>
</dbReference>
<evidence type="ECO:0000256" key="1">
    <source>
        <dbReference type="ARBA" id="ARBA00004496"/>
    </source>
</evidence>
<dbReference type="Pfam" id="PF02759">
    <property type="entry name" value="RUN"/>
    <property type="match status" value="1"/>
</dbReference>
<keyword evidence="4" id="KW-0458">Lysosome</keyword>
<keyword evidence="3" id="KW-0963">Cytoplasm</keyword>
<dbReference type="PANTHER" id="PTHR46556:SF1">
    <property type="entry name" value="PLECKSTRIN HOMOLOGY DOMAIN-CONTAINING FAMILY M MEMBER 2"/>
    <property type="match status" value="1"/>
</dbReference>
<dbReference type="GO" id="GO:0010008">
    <property type="term" value="C:endosome membrane"/>
    <property type="evidence" value="ECO:0007669"/>
    <property type="project" value="TreeGrafter"/>
</dbReference>
<accession>A0A1B6D963</accession>
<evidence type="ECO:0000259" key="6">
    <source>
        <dbReference type="PROSITE" id="PS50826"/>
    </source>
</evidence>
<dbReference type="EMBL" id="GEDC01011069">
    <property type="protein sequence ID" value="JAS26229.1"/>
    <property type="molecule type" value="Transcribed_RNA"/>
</dbReference>
<feature type="domain" description="PH" evidence="5">
    <location>
        <begin position="831"/>
        <end position="951"/>
    </location>
</feature>
<organism evidence="7">
    <name type="scientific">Clastoptera arizonana</name>
    <name type="common">Arizona spittle bug</name>
    <dbReference type="NCBI Taxonomy" id="38151"/>
    <lineage>
        <taxon>Eukaryota</taxon>
        <taxon>Metazoa</taxon>
        <taxon>Ecdysozoa</taxon>
        <taxon>Arthropoda</taxon>
        <taxon>Hexapoda</taxon>
        <taxon>Insecta</taxon>
        <taxon>Pterygota</taxon>
        <taxon>Neoptera</taxon>
        <taxon>Paraneoptera</taxon>
        <taxon>Hemiptera</taxon>
        <taxon>Auchenorrhyncha</taxon>
        <taxon>Cercopoidea</taxon>
        <taxon>Clastopteridae</taxon>
        <taxon>Clastoptera</taxon>
    </lineage>
</organism>
<dbReference type="GO" id="GO:0032418">
    <property type="term" value="P:lysosome localization"/>
    <property type="evidence" value="ECO:0007669"/>
    <property type="project" value="TreeGrafter"/>
</dbReference>
<dbReference type="Pfam" id="PF00169">
    <property type="entry name" value="PH"/>
    <property type="match status" value="1"/>
</dbReference>
<reference evidence="7" key="1">
    <citation type="submission" date="2015-12" db="EMBL/GenBank/DDBJ databases">
        <title>De novo transcriptome assembly of four potential Pierce s Disease insect vectors from Arizona vineyards.</title>
        <authorList>
            <person name="Tassone E.E."/>
        </authorList>
    </citation>
    <scope>NUCLEOTIDE SEQUENCE</scope>
</reference>
<sequence>MKSVSDIITKECVLFDVEKTFSVVGVNGLLDLKQNSPLVLCIDQALRHGLRDPIQGYWQLVRDLTHSTTLKTLDACLKYISSSHQKGLLWTYYTLHEGSIEHYITSFLQDSKSLKTYYQDKSLLRDPILSQRLISTISNLRAMAAQMDSLTSSLVSMESTTSDKEQQLDLDTHTQLGNIMAVQLNCKLSTLIDHHHKEFNLHTTSTSTPSLTSPVDSGVALLDSDLEATSVSEAVLGSYKVEDFKDDESFSDDWDVLPKQSESVASSVLTQIILCNSPQIEKTCLEQQIKMDNNESIQDINKNSILECKNIDLKLQGKFEKTKILKENVIYRRSRKKKSNKDVGMVKRVSFHEDSDSCQGHKIHSTPKKGYVQGRYSWCGEGDTPFEQEKENFRSKVKSEILERRGSIAIVSLSDSEMGIEADCLSSSSSTIDDSKSNLGNVCQKLNDVVKQSLSIITKKVTDADHYLVSSSLNSKDELLPNTSQIKKNIDISTNSNSKSMVGCKNLPERGAPEGQEDPFNKTVPNLLLDYEHFVATNQQLMFSGVNSCDWSSDSERSSDIDPILLRTTRHSLTGGSLHKPSRRGWPPKIFNETSSKSSLVNRFLRSIPERKSIPKKKKIQKPLLFIKGAKPIHALNDQILEALEKELCENRPCERLQGEHVTIELKSVLQNSLLVDKNEIIYKVYRVSSLDGLPLLAILTNTHLYLAGLEVVSNKYCNHHIISLQCLDTVIIGPKSQTLMFVAIERSYHFTVISALGEDMVSDFIAHLELSMRRLGLLQLSVHMLHLVDMASLWKSIVKQTSINKTEELIDYMWVRLGDTTLNPSFSPLGPSKSGYLMYKPHSNSAWLPGYIILKGGVVYVFNDTKQRLPKHALSLHWDQCGGCRRVPKSPRPHTFEILPSAYRMHLSFSIKKSQTMGFSSCSTYPSFQFAAADDYEASDWLQAIVHSASTISDTDLTFQEDTTDSIIGCELLLTSNHIISLEFPDKVLSYENVHDITSLRVSSTCCIIESSCREIHEGGGDWIIYFLTEQLLSQFLHQLFSLRPELYNMLLPLSDCEPLHSRCEQMSLQLCSAWEPLLKPRVS</sequence>
<dbReference type="SUPFAM" id="SSF50729">
    <property type="entry name" value="PH domain-like"/>
    <property type="match status" value="1"/>
</dbReference>
<dbReference type="PROSITE" id="PS50826">
    <property type="entry name" value="RUN"/>
    <property type="match status" value="1"/>
</dbReference>
<dbReference type="GO" id="GO:0005765">
    <property type="term" value="C:lysosomal membrane"/>
    <property type="evidence" value="ECO:0007669"/>
    <property type="project" value="UniProtKB-SubCell"/>
</dbReference>
<dbReference type="SUPFAM" id="SSF140741">
    <property type="entry name" value="RUN domain-like"/>
    <property type="match status" value="1"/>
</dbReference>
<proteinExistence type="predicted"/>
<dbReference type="InterPro" id="IPR001849">
    <property type="entry name" value="PH_domain"/>
</dbReference>
<feature type="domain" description="RUN" evidence="6">
    <location>
        <begin position="29"/>
        <end position="152"/>
    </location>
</feature>
<dbReference type="PROSITE" id="PS50003">
    <property type="entry name" value="PH_DOMAIN"/>
    <property type="match status" value="1"/>
</dbReference>
<gene>
    <name evidence="8" type="ORF">g.12942</name>
    <name evidence="7" type="ORF">g.12944</name>
</gene>
<evidence type="ECO:0000256" key="3">
    <source>
        <dbReference type="ARBA" id="ARBA00022490"/>
    </source>
</evidence>
<dbReference type="Gene3D" id="2.30.29.30">
    <property type="entry name" value="Pleckstrin-homology domain (PH domain)/Phosphotyrosine-binding domain (PTB)"/>
    <property type="match status" value="1"/>
</dbReference>
<dbReference type="GO" id="GO:0019894">
    <property type="term" value="F:kinesin binding"/>
    <property type="evidence" value="ECO:0007669"/>
    <property type="project" value="TreeGrafter"/>
</dbReference>
<protein>
    <recommendedName>
        <fullName evidence="9">RUN domain-containing protein</fullName>
    </recommendedName>
</protein>
<evidence type="ECO:0000313" key="8">
    <source>
        <dbReference type="EMBL" id="JAS26229.1"/>
    </source>
</evidence>
<evidence type="ECO:0000256" key="2">
    <source>
        <dbReference type="ARBA" id="ARBA00004656"/>
    </source>
</evidence>
<dbReference type="InterPro" id="IPR057288">
    <property type="entry name" value="PH_PLEKHM2"/>
</dbReference>
<comment type="subcellular location">
    <subcellularLocation>
        <location evidence="1">Cytoplasm</location>
    </subcellularLocation>
    <subcellularLocation>
        <location evidence="2">Lysosome membrane</location>
    </subcellularLocation>
</comment>
<dbReference type="InterPro" id="IPR053015">
    <property type="entry name" value="PH_domain-containing_M2"/>
</dbReference>
<dbReference type="InterPro" id="IPR011993">
    <property type="entry name" value="PH-like_dom_sf"/>
</dbReference>
<dbReference type="AlphaFoldDB" id="A0A1B6D963"/>
<dbReference type="InterPro" id="IPR037213">
    <property type="entry name" value="Run_dom_sf"/>
</dbReference>
<evidence type="ECO:0008006" key="9">
    <source>
        <dbReference type="Google" id="ProtNLM"/>
    </source>
</evidence>
<name>A0A1B6D963_9HEMI</name>
<evidence type="ECO:0000259" key="5">
    <source>
        <dbReference type="PROSITE" id="PS50003"/>
    </source>
</evidence>
<evidence type="ECO:0000256" key="4">
    <source>
        <dbReference type="ARBA" id="ARBA00023228"/>
    </source>
</evidence>
<dbReference type="GO" id="GO:0032880">
    <property type="term" value="P:regulation of protein localization"/>
    <property type="evidence" value="ECO:0007669"/>
    <property type="project" value="TreeGrafter"/>
</dbReference>
<evidence type="ECO:0000313" key="7">
    <source>
        <dbReference type="EMBL" id="JAS22228.1"/>
    </source>
</evidence>
<dbReference type="EMBL" id="GEDC01015070">
    <property type="protein sequence ID" value="JAS22228.1"/>
    <property type="molecule type" value="Transcribed_RNA"/>
</dbReference>
<dbReference type="InterPro" id="IPR004012">
    <property type="entry name" value="Run_dom"/>
</dbReference>
<dbReference type="Pfam" id="PF23142">
    <property type="entry name" value="PH_PLEKHM2"/>
    <property type="match status" value="1"/>
</dbReference>
<dbReference type="SMART" id="SM00233">
    <property type="entry name" value="PH"/>
    <property type="match status" value="1"/>
</dbReference>
<dbReference type="GO" id="GO:0007030">
    <property type="term" value="P:Golgi organization"/>
    <property type="evidence" value="ECO:0007669"/>
    <property type="project" value="TreeGrafter"/>
</dbReference>
<dbReference type="Gene3D" id="1.20.58.900">
    <property type="match status" value="1"/>
</dbReference>